<reference evidence="1 2" key="1">
    <citation type="journal article" date="2010" name="Proc. Natl. Acad. Sci. U.S.A.">
        <title>Insights into evolution of multicellular fungi from the assembled chromosomes of the mushroom Coprinopsis cinerea (Coprinus cinereus).</title>
        <authorList>
            <person name="Stajich J.E."/>
            <person name="Wilke S.K."/>
            <person name="Ahren D."/>
            <person name="Au C.H."/>
            <person name="Birren B.W."/>
            <person name="Borodovsky M."/>
            <person name="Burns C."/>
            <person name="Canback B."/>
            <person name="Casselton L.A."/>
            <person name="Cheng C.K."/>
            <person name="Deng J."/>
            <person name="Dietrich F.S."/>
            <person name="Fargo D.C."/>
            <person name="Farman M.L."/>
            <person name="Gathman A.C."/>
            <person name="Goldberg J."/>
            <person name="Guigo R."/>
            <person name="Hoegger P.J."/>
            <person name="Hooker J.B."/>
            <person name="Huggins A."/>
            <person name="James T.Y."/>
            <person name="Kamada T."/>
            <person name="Kilaru S."/>
            <person name="Kodira C."/>
            <person name="Kues U."/>
            <person name="Kupfer D."/>
            <person name="Kwan H.S."/>
            <person name="Lomsadze A."/>
            <person name="Li W."/>
            <person name="Lilly W.W."/>
            <person name="Ma L.J."/>
            <person name="Mackey A.J."/>
            <person name="Manning G."/>
            <person name="Martin F."/>
            <person name="Muraguchi H."/>
            <person name="Natvig D.O."/>
            <person name="Palmerini H."/>
            <person name="Ramesh M.A."/>
            <person name="Rehmeyer C.J."/>
            <person name="Roe B.A."/>
            <person name="Shenoy N."/>
            <person name="Stanke M."/>
            <person name="Ter-Hovhannisyan V."/>
            <person name="Tunlid A."/>
            <person name="Velagapudi R."/>
            <person name="Vision T.J."/>
            <person name="Zeng Q."/>
            <person name="Zolan M.E."/>
            <person name="Pukkila P.J."/>
        </authorList>
    </citation>
    <scope>NUCLEOTIDE SEQUENCE [LARGE SCALE GENOMIC DNA]</scope>
    <source>
        <strain evidence="2">Okayama-7 / 130 / ATCC MYA-4618 / FGSC 9003</strain>
    </source>
</reference>
<name>D6RME3_COPC7</name>
<dbReference type="HOGENOM" id="CLU_1948724_0_0_1"/>
<sequence length="129" mass="14244">MSLFLVPDNSPSHAAKAALSDVKPPVPLGWKRSSASRRAPGAPVDPGQCSRGVRFRLNPLYRNTFVQRQTFSISSTLNSKGLSRVSDSLSPSIPFSKYYYKLPTLRTGPSSFNHDQRHCKIGESIVIVR</sequence>
<dbReference type="VEuPathDB" id="FungiDB:CC1G_14488"/>
<dbReference type="EMBL" id="AACS02000004">
    <property type="protein sequence ID" value="EFI27996.1"/>
    <property type="molecule type" value="Genomic_DNA"/>
</dbReference>
<dbReference type="AlphaFoldDB" id="D6RME3"/>
<evidence type="ECO:0000313" key="2">
    <source>
        <dbReference type="Proteomes" id="UP000001861"/>
    </source>
</evidence>
<organism evidence="1 2">
    <name type="scientific">Coprinopsis cinerea (strain Okayama-7 / 130 / ATCC MYA-4618 / FGSC 9003)</name>
    <name type="common">Inky cap fungus</name>
    <name type="synonym">Hormographiella aspergillata</name>
    <dbReference type="NCBI Taxonomy" id="240176"/>
    <lineage>
        <taxon>Eukaryota</taxon>
        <taxon>Fungi</taxon>
        <taxon>Dikarya</taxon>
        <taxon>Basidiomycota</taxon>
        <taxon>Agaricomycotina</taxon>
        <taxon>Agaricomycetes</taxon>
        <taxon>Agaricomycetidae</taxon>
        <taxon>Agaricales</taxon>
        <taxon>Agaricineae</taxon>
        <taxon>Psathyrellaceae</taxon>
        <taxon>Coprinopsis</taxon>
    </lineage>
</organism>
<dbReference type="InParanoid" id="D6RME3"/>
<dbReference type="Proteomes" id="UP000001861">
    <property type="component" value="Unassembled WGS sequence"/>
</dbReference>
<keyword evidence="2" id="KW-1185">Reference proteome</keyword>
<gene>
    <name evidence="1" type="ORF">CC1G_14488</name>
</gene>
<dbReference type="GeneID" id="9378860"/>
<accession>D6RME3</accession>
<proteinExistence type="predicted"/>
<protein>
    <submittedName>
        <fullName evidence="1">Uncharacterized protein</fullName>
    </submittedName>
</protein>
<comment type="caution">
    <text evidence="1">The sequence shown here is derived from an EMBL/GenBank/DDBJ whole genome shotgun (WGS) entry which is preliminary data.</text>
</comment>
<dbReference type="KEGG" id="cci:CC1G_14488"/>
<evidence type="ECO:0000313" key="1">
    <source>
        <dbReference type="EMBL" id="EFI27996.1"/>
    </source>
</evidence>
<dbReference type="RefSeq" id="XP_002911490.1">
    <property type="nucleotide sequence ID" value="XM_002911444.1"/>
</dbReference>